<dbReference type="AlphaFoldDB" id="W4SC76"/>
<gene>
    <name evidence="1" type="ORF">XPR_0741</name>
</gene>
<organism evidence="1 2">
    <name type="scientific">Xanthomonas arboricola pv. pruni MAFF 301420</name>
    <dbReference type="NCBI Taxonomy" id="1418095"/>
    <lineage>
        <taxon>Bacteria</taxon>
        <taxon>Pseudomonadati</taxon>
        <taxon>Pseudomonadota</taxon>
        <taxon>Gammaproteobacteria</taxon>
        <taxon>Lysobacterales</taxon>
        <taxon>Lysobacteraceae</taxon>
        <taxon>Xanthomonas</taxon>
    </lineage>
</organism>
<reference evidence="1 2" key="1">
    <citation type="submission" date="2014-01" db="EMBL/GenBank/DDBJ databases">
        <title>Genome sequence and analysis of Xanthomonas arboricola pv. pruni.</title>
        <authorList>
            <person name="Fujikawa T."/>
            <person name="Nakazono-Nagaoka E."/>
        </authorList>
    </citation>
    <scope>NUCLEOTIDE SEQUENCE [LARGE SCALE GENOMIC DNA]</scope>
    <source>
        <strain evidence="2">MAFF 301420</strain>
    </source>
</reference>
<evidence type="ECO:0000313" key="1">
    <source>
        <dbReference type="EMBL" id="GAE54106.1"/>
    </source>
</evidence>
<name>W4SC76_9XANT</name>
<accession>W4SC76</accession>
<comment type="caution">
    <text evidence="1">The sequence shown here is derived from an EMBL/GenBank/DDBJ whole genome shotgun (WGS) entry which is preliminary data.</text>
</comment>
<protein>
    <submittedName>
        <fullName evidence="1">Uncharacterized protein</fullName>
    </submittedName>
</protein>
<dbReference type="Proteomes" id="UP000019084">
    <property type="component" value="Unassembled WGS sequence"/>
</dbReference>
<evidence type="ECO:0000313" key="2">
    <source>
        <dbReference type="Proteomes" id="UP000019084"/>
    </source>
</evidence>
<sequence>RIRLSPAALEGAGNNTGMR</sequence>
<proteinExistence type="predicted"/>
<feature type="non-terminal residue" evidence="1">
    <location>
        <position position="1"/>
    </location>
</feature>
<dbReference type="EMBL" id="BAVC01000040">
    <property type="protein sequence ID" value="GAE54106.1"/>
    <property type="molecule type" value="Genomic_DNA"/>
</dbReference>